<dbReference type="Proteomes" id="UP000199515">
    <property type="component" value="Unassembled WGS sequence"/>
</dbReference>
<evidence type="ECO:0000256" key="3">
    <source>
        <dbReference type="ARBA" id="ARBA00006605"/>
    </source>
</evidence>
<dbReference type="GO" id="GO:0046872">
    <property type="term" value="F:metal ion binding"/>
    <property type="evidence" value="ECO:0007669"/>
    <property type="project" value="UniProtKB-KW"/>
</dbReference>
<feature type="domain" description="Cytochrome-c3 hydrogenase C-terminal" evidence="13">
    <location>
        <begin position="220"/>
        <end position="297"/>
    </location>
</feature>
<dbReference type="GO" id="GO:0051538">
    <property type="term" value="F:3 iron, 4 sulfur cluster binding"/>
    <property type="evidence" value="ECO:0007669"/>
    <property type="project" value="UniProtKB-KW"/>
</dbReference>
<dbReference type="GO" id="GO:0009061">
    <property type="term" value="P:anaerobic respiration"/>
    <property type="evidence" value="ECO:0007669"/>
    <property type="project" value="TreeGrafter"/>
</dbReference>
<dbReference type="InterPro" id="IPR037024">
    <property type="entry name" value="NiFe_Hase_small_N_sf"/>
</dbReference>
<evidence type="ECO:0000256" key="2">
    <source>
        <dbReference type="ARBA" id="ARBA00004196"/>
    </source>
</evidence>
<comment type="similarity">
    <text evidence="3">Belongs to the [NiFe]/[NiFeSe] hydrogenase small subunit family.</text>
</comment>
<dbReference type="InterPro" id="IPR037148">
    <property type="entry name" value="NiFe-Hase_small_C_sf"/>
</dbReference>
<dbReference type="GO" id="GO:0044569">
    <property type="term" value="C:[Ni-Fe] hydrogenase complex"/>
    <property type="evidence" value="ECO:0007669"/>
    <property type="project" value="TreeGrafter"/>
</dbReference>
<evidence type="ECO:0000256" key="1">
    <source>
        <dbReference type="ARBA" id="ARBA00001966"/>
    </source>
</evidence>
<protein>
    <submittedName>
        <fullName evidence="14">Hydrogenase small subunit</fullName>
    </submittedName>
</protein>
<feature type="binding site" evidence="11">
    <location>
        <position position="225"/>
    </location>
    <ligand>
        <name>[4Fe-4S] cluster</name>
        <dbReference type="ChEBI" id="CHEBI:49883"/>
        <label>2</label>
    </ligand>
</feature>
<dbReference type="SUPFAM" id="SSF56770">
    <property type="entry name" value="HydA/Nqo6-like"/>
    <property type="match status" value="1"/>
</dbReference>
<dbReference type="InterPro" id="IPR027394">
    <property type="entry name" value="Cytochrome-c3_hydrogenase_C"/>
</dbReference>
<keyword evidence="8" id="KW-0560">Oxidoreductase</keyword>
<dbReference type="Pfam" id="PF01058">
    <property type="entry name" value="Oxidored_q6"/>
    <property type="match status" value="1"/>
</dbReference>
<dbReference type="GO" id="GO:0008901">
    <property type="term" value="F:ferredoxin hydrogenase activity"/>
    <property type="evidence" value="ECO:0007669"/>
    <property type="project" value="InterPro"/>
</dbReference>
<feature type="binding site" evidence="11">
    <location>
        <position position="254"/>
    </location>
    <ligand>
        <name>[4Fe-4S] cluster</name>
        <dbReference type="ChEBI" id="CHEBI:49883"/>
        <label>2</label>
    </ligand>
</feature>
<accession>A0A1H2TWV4</accession>
<dbReference type="Gene3D" id="4.10.480.10">
    <property type="entry name" value="Cytochrome-c3 hydrogenase, C-terminal domain"/>
    <property type="match status" value="1"/>
</dbReference>
<proteinExistence type="inferred from homology"/>
<gene>
    <name evidence="14" type="ORF">SAMN05421504_101710</name>
</gene>
<organism evidence="14 15">
    <name type="scientific">Amycolatopsis xylanica</name>
    <dbReference type="NCBI Taxonomy" id="589385"/>
    <lineage>
        <taxon>Bacteria</taxon>
        <taxon>Bacillati</taxon>
        <taxon>Actinomycetota</taxon>
        <taxon>Actinomycetes</taxon>
        <taxon>Pseudonocardiales</taxon>
        <taxon>Pseudonocardiaceae</taxon>
        <taxon>Amycolatopsis</taxon>
    </lineage>
</organism>
<dbReference type="GO" id="GO:0030313">
    <property type="term" value="C:cell envelope"/>
    <property type="evidence" value="ECO:0007669"/>
    <property type="project" value="UniProtKB-SubCell"/>
</dbReference>
<keyword evidence="11" id="KW-0003">3Fe-4S</keyword>
<evidence type="ECO:0000256" key="4">
    <source>
        <dbReference type="ARBA" id="ARBA00011771"/>
    </source>
</evidence>
<dbReference type="InterPro" id="IPR006137">
    <property type="entry name" value="NADH_UbQ_OxRdtase-like_20kDa"/>
</dbReference>
<evidence type="ECO:0000313" key="14">
    <source>
        <dbReference type="EMBL" id="SDW48267.1"/>
    </source>
</evidence>
<keyword evidence="5 11" id="KW-0004">4Fe-4S</keyword>
<keyword evidence="6 11" id="KW-0479">Metal-binding</keyword>
<dbReference type="OrthoDB" id="9766729at2"/>
<comment type="subcellular location">
    <subcellularLocation>
        <location evidence="2">Cell envelope</location>
    </subcellularLocation>
</comment>
<dbReference type="Pfam" id="PF14720">
    <property type="entry name" value="NiFe_hyd_SSU_C"/>
    <property type="match status" value="1"/>
</dbReference>
<dbReference type="RefSeq" id="WP_091286478.1">
    <property type="nucleotide sequence ID" value="NZ_FNON01000001.1"/>
</dbReference>
<dbReference type="PIRSF" id="PIRSF000310">
    <property type="entry name" value="NiFe_hyd_ssu"/>
    <property type="match status" value="1"/>
</dbReference>
<feature type="binding site" evidence="11">
    <location>
        <position position="248"/>
    </location>
    <ligand>
        <name>[4Fe-4S] cluster</name>
        <dbReference type="ChEBI" id="CHEBI:49883"/>
        <label>2</label>
    </ligand>
</feature>
<dbReference type="GO" id="GO:0051539">
    <property type="term" value="F:4 iron, 4 sulfur cluster binding"/>
    <property type="evidence" value="ECO:0007669"/>
    <property type="project" value="UniProtKB-KW"/>
</dbReference>
<feature type="binding site" evidence="11">
    <location>
        <position position="183"/>
    </location>
    <ligand>
        <name>[4Fe-4S] cluster</name>
        <dbReference type="ChEBI" id="CHEBI:49883"/>
        <label>1</label>
    </ligand>
</feature>
<dbReference type="Gene3D" id="3.40.50.700">
    <property type="entry name" value="NADH:ubiquinone oxidoreductase-like, 20kDa subunit"/>
    <property type="match status" value="1"/>
</dbReference>
<evidence type="ECO:0000256" key="11">
    <source>
        <dbReference type="PIRSR" id="PIRSR000310-1"/>
    </source>
</evidence>
<evidence type="ECO:0000313" key="15">
    <source>
        <dbReference type="Proteomes" id="UP000199515"/>
    </source>
</evidence>
<feature type="binding site" evidence="11">
    <location>
        <position position="228"/>
    </location>
    <ligand>
        <name>[4Fe-4S] cluster</name>
        <dbReference type="ChEBI" id="CHEBI:49883"/>
        <label>2</label>
    </ligand>
</feature>
<feature type="domain" description="NADH:ubiquinone oxidoreductase-like 20kDa subunit" evidence="12">
    <location>
        <begin position="24"/>
        <end position="197"/>
    </location>
</feature>
<dbReference type="AlphaFoldDB" id="A0A1H2TWV4"/>
<evidence type="ECO:0000259" key="13">
    <source>
        <dbReference type="Pfam" id="PF14720"/>
    </source>
</evidence>
<dbReference type="GO" id="GO:0009055">
    <property type="term" value="F:electron transfer activity"/>
    <property type="evidence" value="ECO:0007669"/>
    <property type="project" value="TreeGrafter"/>
</dbReference>
<comment type="subunit">
    <text evidence="4">Heterodimer of a large and a small subunit.</text>
</comment>
<dbReference type="EMBL" id="FNON01000001">
    <property type="protein sequence ID" value="SDW48267.1"/>
    <property type="molecule type" value="Genomic_DNA"/>
</dbReference>
<feature type="binding site" evidence="11">
    <location>
        <position position="24"/>
    </location>
    <ligand>
        <name>[4Fe-4S] cluster</name>
        <dbReference type="ChEBI" id="CHEBI:49883"/>
        <label>1</label>
    </ligand>
</feature>
<evidence type="ECO:0000259" key="12">
    <source>
        <dbReference type="Pfam" id="PF01058"/>
    </source>
</evidence>
<feature type="binding site" evidence="11">
    <location>
        <position position="282"/>
    </location>
    <ligand>
        <name>[3Fe-4S] cluster</name>
        <dbReference type="ChEBI" id="CHEBI:21137"/>
    </ligand>
</feature>
<evidence type="ECO:0000256" key="5">
    <source>
        <dbReference type="ARBA" id="ARBA00022485"/>
    </source>
</evidence>
<dbReference type="GO" id="GO:0016020">
    <property type="term" value="C:membrane"/>
    <property type="evidence" value="ECO:0007669"/>
    <property type="project" value="TreeGrafter"/>
</dbReference>
<feature type="binding site" evidence="11">
    <location>
        <position position="285"/>
    </location>
    <ligand>
        <name>[3Fe-4S] cluster</name>
        <dbReference type="ChEBI" id="CHEBI:21137"/>
    </ligand>
</feature>
<name>A0A1H2TWV4_9PSEU</name>
<keyword evidence="9 11" id="KW-0408">Iron</keyword>
<reference evidence="14 15" key="1">
    <citation type="submission" date="2016-10" db="EMBL/GenBank/DDBJ databases">
        <authorList>
            <person name="de Groot N.N."/>
        </authorList>
    </citation>
    <scope>NUCLEOTIDE SEQUENCE [LARGE SCALE GENOMIC DNA]</scope>
    <source>
        <strain evidence="14 15">CPCC 202699</strain>
    </source>
</reference>
<dbReference type="GO" id="GO:0009375">
    <property type="term" value="C:ferredoxin hydrogenase complex"/>
    <property type="evidence" value="ECO:0007669"/>
    <property type="project" value="InterPro"/>
</dbReference>
<dbReference type="InterPro" id="IPR001821">
    <property type="entry name" value="NiFe_hydrogenase_ssu"/>
</dbReference>
<keyword evidence="7" id="KW-0732">Signal</keyword>
<evidence type="ECO:0000256" key="7">
    <source>
        <dbReference type="ARBA" id="ARBA00022729"/>
    </source>
</evidence>
<evidence type="ECO:0000256" key="9">
    <source>
        <dbReference type="ARBA" id="ARBA00023004"/>
    </source>
</evidence>
<dbReference type="PROSITE" id="PS51257">
    <property type="entry name" value="PROKAR_LIPOPROTEIN"/>
    <property type="match status" value="1"/>
</dbReference>
<keyword evidence="15" id="KW-1185">Reference proteome</keyword>
<comment type="cofactor">
    <cofactor evidence="1">
        <name>[4Fe-4S] cluster</name>
        <dbReference type="ChEBI" id="CHEBI:49883"/>
    </cofactor>
</comment>
<evidence type="ECO:0000256" key="8">
    <source>
        <dbReference type="ARBA" id="ARBA00023002"/>
    </source>
</evidence>
<dbReference type="STRING" id="589385.SAMN05421504_101710"/>
<evidence type="ECO:0000256" key="10">
    <source>
        <dbReference type="ARBA" id="ARBA00023014"/>
    </source>
</evidence>
<evidence type="ECO:0000256" key="6">
    <source>
        <dbReference type="ARBA" id="ARBA00022723"/>
    </source>
</evidence>
<sequence length="340" mass="36580">MVTAQRGNFPPPIHILWMNGGLSCDGDSVALTAATQPSIEEIILGGMPGLPKVELHWPFLDYQCGPDGSTGSFLEWWHRADRGELDPFILVVEGSIPDETNKPDGYWCAFGNDPETGQPMTTNTWLDRLAPQALAILAVGTCASYGGVHAMAGNPTGAMGVPDYLGWDWKSKAGLPVICLPGCPVQPDNLTETLLQLLFQASGPAPQLALDEALRPKWLFGNTVHEGCDRAGYYEQEEFADRYDSPKCLVKLGCWGQVVKCNVPKRGWINGVGGCPNVGGICIGCTMPGFPDKFMPFMEDPAGIAAPSAVSTVSGSAIRILREIRMNAPSQGRTGYSTHW</sequence>
<dbReference type="PANTHER" id="PTHR30013">
    <property type="entry name" value="NIFE / NIFESE HYDROGENASE SMALL SUBUNIT FAMILY MEMBER"/>
    <property type="match status" value="1"/>
</dbReference>
<feature type="binding site" evidence="11">
    <location>
        <position position="142"/>
    </location>
    <ligand>
        <name>[4Fe-4S] cluster</name>
        <dbReference type="ChEBI" id="CHEBI:49883"/>
        <label>1</label>
    </ligand>
</feature>
<keyword evidence="10 11" id="KW-0411">Iron-sulfur</keyword>
<dbReference type="PANTHER" id="PTHR30013:SF5">
    <property type="entry name" value="HYDROGENASE SMALL SUBUNIT"/>
    <property type="match status" value="1"/>
</dbReference>